<reference evidence="2" key="1">
    <citation type="submission" date="2015-11" db="EMBL/GenBank/DDBJ databases">
        <title>Genomic diversity of Staphylococcus saprophyticus strains from urinary tract infections, animal surfaces, and fermented foods.</title>
        <authorList>
            <person name="Wolfe B.E."/>
        </authorList>
    </citation>
    <scope>NUCLEOTIDE SEQUENCE [LARGE SCALE GENOMIC DNA]</scope>
    <source>
        <strain evidence="2">738_7</strain>
    </source>
</reference>
<dbReference type="EMBL" id="LNPX01000004">
    <property type="protein sequence ID" value="OEK58869.1"/>
    <property type="molecule type" value="Genomic_DNA"/>
</dbReference>
<proteinExistence type="predicted"/>
<name>A0AAP7IF58_9STAP</name>
<accession>A0AAP7IF58</accession>
<organism evidence="1 2">
    <name type="scientific">Staphylococcus equorum</name>
    <dbReference type="NCBI Taxonomy" id="246432"/>
    <lineage>
        <taxon>Bacteria</taxon>
        <taxon>Bacillati</taxon>
        <taxon>Bacillota</taxon>
        <taxon>Bacilli</taxon>
        <taxon>Bacillales</taxon>
        <taxon>Staphylococcaceae</taxon>
        <taxon>Staphylococcus</taxon>
    </lineage>
</organism>
<sequence length="255" mass="29363">MSETLNISQKAHDRIKEIFDTTFDDEDFILTAIEEEQSNMLSVLTNERLRTEGFPEGATQENVSHKYHVKNNIDLDMWVEIHVVSLGLEGASDYDLEKQADDDIAVLGTIMENFQYVTLELEILESVEEWKSQNVVMTYSEVVHNIQAVISSTPYNFIQYMMIVNPYTIDEAIRQSFAEKEGVEIYNISDLKEGVDYAITLIQNDNVFRVADIAYKRIKDKEFDLAQYLDSQTFFKDIDLQNAVTIDVDILLEGN</sequence>
<protein>
    <submittedName>
        <fullName evidence="1">Uncharacterized protein</fullName>
    </submittedName>
</protein>
<dbReference type="Proteomes" id="UP000095464">
    <property type="component" value="Unassembled WGS sequence"/>
</dbReference>
<evidence type="ECO:0000313" key="1">
    <source>
        <dbReference type="EMBL" id="OEK58869.1"/>
    </source>
</evidence>
<dbReference type="AlphaFoldDB" id="A0AAP7IF58"/>
<comment type="caution">
    <text evidence="1">The sequence shown here is derived from an EMBL/GenBank/DDBJ whole genome shotgun (WGS) entry which is preliminary data.</text>
</comment>
<dbReference type="RefSeq" id="WP_069854269.1">
    <property type="nucleotide sequence ID" value="NZ_LNPX01000004.1"/>
</dbReference>
<evidence type="ECO:0000313" key="2">
    <source>
        <dbReference type="Proteomes" id="UP000095464"/>
    </source>
</evidence>
<gene>
    <name evidence="1" type="ORF">ASS94_00680</name>
</gene>